<dbReference type="EMBL" id="KN552373">
    <property type="protein sequence ID" value="KHJ91061.1"/>
    <property type="molecule type" value="Genomic_DNA"/>
</dbReference>
<evidence type="ECO:0000313" key="1">
    <source>
        <dbReference type="EMBL" id="KHJ91061.1"/>
    </source>
</evidence>
<dbReference type="AlphaFoldDB" id="A0A0B1T4J0"/>
<proteinExistence type="predicted"/>
<keyword evidence="2" id="KW-1185">Reference proteome</keyword>
<organism evidence="1 2">
    <name type="scientific">Oesophagostomum dentatum</name>
    <name type="common">Nodular worm</name>
    <dbReference type="NCBI Taxonomy" id="61180"/>
    <lineage>
        <taxon>Eukaryota</taxon>
        <taxon>Metazoa</taxon>
        <taxon>Ecdysozoa</taxon>
        <taxon>Nematoda</taxon>
        <taxon>Chromadorea</taxon>
        <taxon>Rhabditida</taxon>
        <taxon>Rhabditina</taxon>
        <taxon>Rhabditomorpha</taxon>
        <taxon>Strongyloidea</taxon>
        <taxon>Strongylidae</taxon>
        <taxon>Oesophagostomum</taxon>
    </lineage>
</organism>
<evidence type="ECO:0000313" key="2">
    <source>
        <dbReference type="Proteomes" id="UP000053660"/>
    </source>
</evidence>
<sequence>MLYRVNTVFGTVEPGQSARIEAEEGEAASREVFKQALFTEMMVLPLLVQD</sequence>
<protein>
    <submittedName>
        <fullName evidence="1">Uncharacterized protein</fullName>
    </submittedName>
</protein>
<accession>A0A0B1T4J0</accession>
<reference evidence="1 2" key="1">
    <citation type="submission" date="2014-03" db="EMBL/GenBank/DDBJ databases">
        <title>Draft genome of the hookworm Oesophagostomum dentatum.</title>
        <authorList>
            <person name="Mitreva M."/>
        </authorList>
    </citation>
    <scope>NUCLEOTIDE SEQUENCE [LARGE SCALE GENOMIC DNA]</scope>
    <source>
        <strain evidence="1 2">OD-Hann</strain>
    </source>
</reference>
<dbReference type="OrthoDB" id="5866971at2759"/>
<gene>
    <name evidence="1" type="ORF">OESDEN_09079</name>
</gene>
<dbReference type="Proteomes" id="UP000053660">
    <property type="component" value="Unassembled WGS sequence"/>
</dbReference>
<name>A0A0B1T4J0_OESDE</name>